<dbReference type="Gene3D" id="3.30.465.10">
    <property type="match status" value="1"/>
</dbReference>
<dbReference type="SUPFAM" id="SSF56176">
    <property type="entry name" value="FAD-binding/transporter-associated domain-like"/>
    <property type="match status" value="1"/>
</dbReference>
<accession>A0A382FMV5</accession>
<dbReference type="GO" id="GO:0071949">
    <property type="term" value="F:FAD binding"/>
    <property type="evidence" value="ECO:0007669"/>
    <property type="project" value="InterPro"/>
</dbReference>
<evidence type="ECO:0000259" key="1">
    <source>
        <dbReference type="PROSITE" id="PS51387"/>
    </source>
</evidence>
<name>A0A382FMV5_9ZZZZ</name>
<protein>
    <recommendedName>
        <fullName evidence="1">FAD-binding PCMH-type domain-containing protein</fullName>
    </recommendedName>
</protein>
<dbReference type="InterPro" id="IPR016166">
    <property type="entry name" value="FAD-bd_PCMH"/>
</dbReference>
<feature type="domain" description="FAD-binding PCMH-type" evidence="1">
    <location>
        <begin position="1"/>
        <end position="166"/>
    </location>
</feature>
<dbReference type="EMBL" id="UINC01050870">
    <property type="protein sequence ID" value="SVB64350.1"/>
    <property type="molecule type" value="Genomic_DNA"/>
</dbReference>
<gene>
    <name evidence="2" type="ORF">METZ01_LOCUS217204</name>
</gene>
<organism evidence="2">
    <name type="scientific">marine metagenome</name>
    <dbReference type="NCBI Taxonomy" id="408172"/>
    <lineage>
        <taxon>unclassified sequences</taxon>
        <taxon>metagenomes</taxon>
        <taxon>ecological metagenomes</taxon>
    </lineage>
</organism>
<dbReference type="InterPro" id="IPR006094">
    <property type="entry name" value="Oxid_FAD_bind_N"/>
</dbReference>
<reference evidence="2" key="1">
    <citation type="submission" date="2018-05" db="EMBL/GenBank/DDBJ databases">
        <authorList>
            <person name="Lanie J.A."/>
            <person name="Ng W.-L."/>
            <person name="Kazmierczak K.M."/>
            <person name="Andrzejewski T.M."/>
            <person name="Davidsen T.M."/>
            <person name="Wayne K.J."/>
            <person name="Tettelin H."/>
            <person name="Glass J.I."/>
            <person name="Rusch D."/>
            <person name="Podicherti R."/>
            <person name="Tsui H.-C.T."/>
            <person name="Winkler M.E."/>
        </authorList>
    </citation>
    <scope>NUCLEOTIDE SEQUENCE</scope>
</reference>
<feature type="non-terminal residue" evidence="2">
    <location>
        <position position="166"/>
    </location>
</feature>
<dbReference type="InterPro" id="IPR036318">
    <property type="entry name" value="FAD-bd_PCMH-like_sf"/>
</dbReference>
<dbReference type="AlphaFoldDB" id="A0A382FMV5"/>
<dbReference type="Pfam" id="PF01565">
    <property type="entry name" value="FAD_binding_4"/>
    <property type="match status" value="1"/>
</dbReference>
<dbReference type="InterPro" id="IPR016169">
    <property type="entry name" value="FAD-bd_PCMH_sub2"/>
</dbReference>
<evidence type="ECO:0000313" key="2">
    <source>
        <dbReference type="EMBL" id="SVB64350.1"/>
    </source>
</evidence>
<dbReference type="PROSITE" id="PS51387">
    <property type="entry name" value="FAD_PCMH"/>
    <property type="match status" value="1"/>
</dbReference>
<dbReference type="PANTHER" id="PTHR11748:SF103">
    <property type="entry name" value="GLYCOLATE OXIDASE SUBUNIT GLCE"/>
    <property type="match status" value="1"/>
</dbReference>
<dbReference type="PANTHER" id="PTHR11748">
    <property type="entry name" value="D-LACTATE DEHYDROGENASE"/>
    <property type="match status" value="1"/>
</dbReference>
<sequence length="166" mass="17514">MVDLSERLVDRIREASALGTPLRITGGDTKHFLGREPRGERVDVSGHTGVLSYEPTELVLTVRSGTSIAETQAVLNESGQCLAFEPPEFESAATIGGTIASGLSGPCRPYRGSVRDFVLGVTCVNGHGESLRFGGQVMKNVAGYDVSRLMVGAMGTLGAILDVSFK</sequence>
<proteinExistence type="predicted"/>